<dbReference type="Pfam" id="PF04542">
    <property type="entry name" value="Sigma70_r2"/>
    <property type="match status" value="1"/>
</dbReference>
<dbReference type="InterPro" id="IPR013324">
    <property type="entry name" value="RNA_pol_sigma_r3/r4-like"/>
</dbReference>
<evidence type="ECO:0000256" key="5">
    <source>
        <dbReference type="ARBA" id="ARBA00023163"/>
    </source>
</evidence>
<evidence type="ECO:0000313" key="10">
    <source>
        <dbReference type="Proteomes" id="UP000606991"/>
    </source>
</evidence>
<dbReference type="Gene3D" id="1.10.1740.10">
    <property type="match status" value="1"/>
</dbReference>
<dbReference type="GO" id="GO:0016987">
    <property type="term" value="F:sigma factor activity"/>
    <property type="evidence" value="ECO:0007669"/>
    <property type="project" value="UniProtKB-KW"/>
</dbReference>
<evidence type="ECO:0000256" key="4">
    <source>
        <dbReference type="ARBA" id="ARBA00023125"/>
    </source>
</evidence>
<dbReference type="NCBIfam" id="TIGR02937">
    <property type="entry name" value="sigma70-ECF"/>
    <property type="match status" value="1"/>
</dbReference>
<dbReference type="PANTHER" id="PTHR43133">
    <property type="entry name" value="RNA POLYMERASE ECF-TYPE SIGMA FACTO"/>
    <property type="match status" value="1"/>
</dbReference>
<dbReference type="InterPro" id="IPR013325">
    <property type="entry name" value="RNA_pol_sigma_r2"/>
</dbReference>
<dbReference type="InterPro" id="IPR039425">
    <property type="entry name" value="RNA_pol_sigma-70-like"/>
</dbReference>
<evidence type="ECO:0000259" key="8">
    <source>
        <dbReference type="Pfam" id="PF04545"/>
    </source>
</evidence>
<comment type="similarity">
    <text evidence="1">Belongs to the sigma-70 factor family. ECF subfamily.</text>
</comment>
<proteinExistence type="inferred from homology"/>
<reference evidence="9 10" key="1">
    <citation type="submission" date="2020-10" db="EMBL/GenBank/DDBJ databases">
        <title>Ca. Dormibacterota MAGs.</title>
        <authorList>
            <person name="Montgomery K."/>
        </authorList>
    </citation>
    <scope>NUCLEOTIDE SEQUENCE [LARGE SCALE GENOMIC DNA]</scope>
    <source>
        <strain evidence="9">SC8812_S17_18</strain>
    </source>
</reference>
<dbReference type="SUPFAM" id="SSF88659">
    <property type="entry name" value="Sigma3 and sigma4 domains of RNA polymerase sigma factors"/>
    <property type="match status" value="1"/>
</dbReference>
<feature type="region of interest" description="Disordered" evidence="6">
    <location>
        <begin position="1"/>
        <end position="23"/>
    </location>
</feature>
<dbReference type="Pfam" id="PF04545">
    <property type="entry name" value="Sigma70_r4"/>
    <property type="match status" value="1"/>
</dbReference>
<comment type="caution">
    <text evidence="9">The sequence shown here is derived from an EMBL/GenBank/DDBJ whole genome shotgun (WGS) entry which is preliminary data.</text>
</comment>
<protein>
    <submittedName>
        <fullName evidence="9">Sigma-70 family RNA polymerase sigma factor</fullName>
    </submittedName>
</protein>
<dbReference type="InterPro" id="IPR007630">
    <property type="entry name" value="RNA_pol_sigma70_r4"/>
</dbReference>
<evidence type="ECO:0000256" key="2">
    <source>
        <dbReference type="ARBA" id="ARBA00023015"/>
    </source>
</evidence>
<dbReference type="RefSeq" id="WP_337309967.1">
    <property type="nucleotide sequence ID" value="NZ_JAEKNS010000050.1"/>
</dbReference>
<gene>
    <name evidence="9" type="ORF">JF886_04290</name>
</gene>
<evidence type="ECO:0000256" key="1">
    <source>
        <dbReference type="ARBA" id="ARBA00010641"/>
    </source>
</evidence>
<accession>A0A934JS84</accession>
<dbReference type="GO" id="GO:0006352">
    <property type="term" value="P:DNA-templated transcription initiation"/>
    <property type="evidence" value="ECO:0007669"/>
    <property type="project" value="InterPro"/>
</dbReference>
<evidence type="ECO:0000313" key="9">
    <source>
        <dbReference type="EMBL" id="MBJ7594072.1"/>
    </source>
</evidence>
<sequence length="187" mass="20255">MSQPAETSVDTSPGGREAATAKRLTPEELCREYAGRVHRFALMLAGDQAEADDLAQTALEKALRALPRFDPERGEAEAWLWRIVVNAARDAGRSARRRHSLMERLASLRDSPPSPPDDIPVGISDDRLLAAVRQLTPHQRSVVALRFGADLDHAAVGRALGISRAAASVATYRAITALRGMLQEPSS</sequence>
<dbReference type="EMBL" id="JAEKNS010000050">
    <property type="protein sequence ID" value="MBJ7594072.1"/>
    <property type="molecule type" value="Genomic_DNA"/>
</dbReference>
<feature type="compositionally biased region" description="Polar residues" evidence="6">
    <location>
        <begin position="1"/>
        <end position="11"/>
    </location>
</feature>
<evidence type="ECO:0000256" key="6">
    <source>
        <dbReference type="SAM" id="MobiDB-lite"/>
    </source>
</evidence>
<dbReference type="AlphaFoldDB" id="A0A934JS84"/>
<keyword evidence="3" id="KW-0731">Sigma factor</keyword>
<feature type="domain" description="RNA polymerase sigma-70 region 2" evidence="7">
    <location>
        <begin position="30"/>
        <end position="98"/>
    </location>
</feature>
<dbReference type="SUPFAM" id="SSF88946">
    <property type="entry name" value="Sigma2 domain of RNA polymerase sigma factors"/>
    <property type="match status" value="1"/>
</dbReference>
<keyword evidence="4" id="KW-0238">DNA-binding</keyword>
<name>A0A934JS84_9BACT</name>
<evidence type="ECO:0000259" key="7">
    <source>
        <dbReference type="Pfam" id="PF04542"/>
    </source>
</evidence>
<dbReference type="GO" id="GO:0003677">
    <property type="term" value="F:DNA binding"/>
    <property type="evidence" value="ECO:0007669"/>
    <property type="project" value="UniProtKB-KW"/>
</dbReference>
<organism evidence="9 10">
    <name type="scientific">Candidatus Aeolococcus gillhamiae</name>
    <dbReference type="NCBI Taxonomy" id="3127015"/>
    <lineage>
        <taxon>Bacteria</taxon>
        <taxon>Bacillati</taxon>
        <taxon>Candidatus Dormiibacterota</taxon>
        <taxon>Candidatus Dormibacteria</taxon>
        <taxon>Candidatus Aeolococcales</taxon>
        <taxon>Candidatus Aeolococcaceae</taxon>
        <taxon>Candidatus Aeolococcus</taxon>
    </lineage>
</organism>
<dbReference type="InterPro" id="IPR007627">
    <property type="entry name" value="RNA_pol_sigma70_r2"/>
</dbReference>
<dbReference type="Proteomes" id="UP000606991">
    <property type="component" value="Unassembled WGS sequence"/>
</dbReference>
<keyword evidence="2" id="KW-0805">Transcription regulation</keyword>
<dbReference type="Gene3D" id="1.10.10.10">
    <property type="entry name" value="Winged helix-like DNA-binding domain superfamily/Winged helix DNA-binding domain"/>
    <property type="match status" value="1"/>
</dbReference>
<feature type="domain" description="RNA polymerase sigma-70 region 4" evidence="8">
    <location>
        <begin position="133"/>
        <end position="179"/>
    </location>
</feature>
<evidence type="ECO:0000256" key="3">
    <source>
        <dbReference type="ARBA" id="ARBA00023082"/>
    </source>
</evidence>
<dbReference type="PANTHER" id="PTHR43133:SF57">
    <property type="entry name" value="RNA POLYMERASE SIGMA-70 FACTOR"/>
    <property type="match status" value="1"/>
</dbReference>
<dbReference type="InterPro" id="IPR036388">
    <property type="entry name" value="WH-like_DNA-bd_sf"/>
</dbReference>
<keyword evidence="5" id="KW-0804">Transcription</keyword>
<dbReference type="InterPro" id="IPR014284">
    <property type="entry name" value="RNA_pol_sigma-70_dom"/>
</dbReference>